<protein>
    <submittedName>
        <fullName evidence="3">Uncharacterized protein</fullName>
    </submittedName>
</protein>
<evidence type="ECO:0000256" key="2">
    <source>
        <dbReference type="SAM" id="Phobius"/>
    </source>
</evidence>
<comment type="caution">
    <text evidence="3">The sequence shown here is derived from an EMBL/GenBank/DDBJ whole genome shotgun (WGS) entry which is preliminary data.</text>
</comment>
<proteinExistence type="predicted"/>
<dbReference type="EMBL" id="CALTRL010005729">
    <property type="protein sequence ID" value="CAH7685544.1"/>
    <property type="molecule type" value="Genomic_DNA"/>
</dbReference>
<name>A0AAV0BE59_PHAPC</name>
<accession>A0AAV0BE59</accession>
<gene>
    <name evidence="3" type="ORF">PPACK8108_LOCUS20089</name>
</gene>
<keyword evidence="2" id="KW-0472">Membrane</keyword>
<evidence type="ECO:0000313" key="4">
    <source>
        <dbReference type="Proteomes" id="UP001153365"/>
    </source>
</evidence>
<evidence type="ECO:0000313" key="3">
    <source>
        <dbReference type="EMBL" id="CAH7685544.1"/>
    </source>
</evidence>
<evidence type="ECO:0000256" key="1">
    <source>
        <dbReference type="SAM" id="MobiDB-lite"/>
    </source>
</evidence>
<feature type="compositionally biased region" description="Basic and acidic residues" evidence="1">
    <location>
        <begin position="591"/>
        <end position="607"/>
    </location>
</feature>
<reference evidence="3" key="1">
    <citation type="submission" date="2022-06" db="EMBL/GenBank/DDBJ databases">
        <authorList>
            <consortium name="SYNGENTA / RWTH Aachen University"/>
        </authorList>
    </citation>
    <scope>NUCLEOTIDE SEQUENCE</scope>
</reference>
<dbReference type="AlphaFoldDB" id="A0AAV0BE59"/>
<keyword evidence="2" id="KW-0812">Transmembrane</keyword>
<feature type="region of interest" description="Disordered" evidence="1">
    <location>
        <begin position="585"/>
        <end position="607"/>
    </location>
</feature>
<dbReference type="Proteomes" id="UP001153365">
    <property type="component" value="Unassembled WGS sequence"/>
</dbReference>
<keyword evidence="2" id="KW-1133">Transmembrane helix</keyword>
<organism evidence="3 4">
    <name type="scientific">Phakopsora pachyrhizi</name>
    <name type="common">Asian soybean rust disease fungus</name>
    <dbReference type="NCBI Taxonomy" id="170000"/>
    <lineage>
        <taxon>Eukaryota</taxon>
        <taxon>Fungi</taxon>
        <taxon>Dikarya</taxon>
        <taxon>Basidiomycota</taxon>
        <taxon>Pucciniomycotina</taxon>
        <taxon>Pucciniomycetes</taxon>
        <taxon>Pucciniales</taxon>
        <taxon>Phakopsoraceae</taxon>
        <taxon>Phakopsora</taxon>
    </lineage>
</organism>
<keyword evidence="4" id="KW-1185">Reference proteome</keyword>
<feature type="transmembrane region" description="Helical" evidence="2">
    <location>
        <begin position="77"/>
        <end position="100"/>
    </location>
</feature>
<sequence length="607" mass="67132">MIRNQLSSGLLRQRLARPRLANVYSGQPRYLSLPPRNSSVIASLDSGPNRRRLGPFPESAKGQAGAALRTYAQILKAMAYGGVGLGVAAAFAFFGLHVWVEYLELPPGKRGQKNWDSFYGWDDEFVGWGAGYLGGGTDPRIGWRARSLVRAAWVAENWQSDQVADKSDDSASYLVDSAYTSAQASLEEAVSMAKEAGLKLDQQNTPDRGLVELQSRLANVYEKINTPLSLVKAFQIYLNIWNACVAFIDRQEDQKGSGIWEMREALRVALVLGDIGLKISSSQASGGQESTSVNKTEAEQYLTWAISTGLGEAVGDGSIFRLHCSDHKRPTSQDNLKGSLLSLSWLGQQGNNSTQLSNSLRSTIDLINYTLEALAFSQVDNKTISKKERLNDTFPAAIRATVSSLIRFSVHLVSSDHGVAYEFQNHLRSFLRSITSEIEPSGASPDANLHYLWLRSREALSSIYLAEIGYASKNLDDTAVISQCLTALEKLDAILIALESPEESFQPGRTRQSSGRLFEVTKALRRDTRLTAAMASNIIGLRLEDCQSDVIGNLRARFKDSSISPSEFFKRAMRYSNGSFEEEERLSQAFHESERNLSRVEERLRSD</sequence>